<dbReference type="Pfam" id="PF13894">
    <property type="entry name" value="zf-C2H2_4"/>
    <property type="match status" value="1"/>
</dbReference>
<dbReference type="FunFam" id="3.30.160.60:FF:001732">
    <property type="entry name" value="Zgc:162936"/>
    <property type="match status" value="1"/>
</dbReference>
<dbReference type="PROSITE" id="PS00028">
    <property type="entry name" value="ZINC_FINGER_C2H2_1"/>
    <property type="match status" value="3"/>
</dbReference>
<dbReference type="Ensembl" id="ENSDCDT00010010209.1">
    <property type="protein sequence ID" value="ENSDCDP00010009720.1"/>
    <property type="gene ID" value="ENSDCDG00010004331.1"/>
</dbReference>
<keyword evidence="2" id="KW-0677">Repeat</keyword>
<evidence type="ECO:0000256" key="4">
    <source>
        <dbReference type="ARBA" id="ARBA00022833"/>
    </source>
</evidence>
<evidence type="ECO:0000313" key="10">
    <source>
        <dbReference type="Proteomes" id="UP000694580"/>
    </source>
</evidence>
<feature type="coiled-coil region" evidence="6">
    <location>
        <begin position="34"/>
        <end position="61"/>
    </location>
</feature>
<sequence length="381" mass="41538">MANYRAFHAQLAGIMETLTRAAVAEICELVDDGYAVLHLEISRHQKENEELRRKLQLIESIVARGAGPGHEGLEAEEKATTSGECSSRDGEESGPITVQIKEEAAGGIVENGQAVDAVSQDSLEDDVEEIPSETHILGEDVDTLSHTPGQDTHGHSDLDLQSSVLLSSDEDTHPEDPLCSYNVRPDVQAVSFASRAFLDGVCVKRDGFCDPTLGLGADWAAHSASVAPRHTLTHRLSHTASLAENISTQNAALYPASRLSLATVTLSNRARTCVFGCTSLRGGVCKKHFICSFCGKSFTTSQSLDTHTRIHTGERPFRCEQCGKRFTQSGHLTAHQTVHTGERPYECTHCGKRFAGKQYLRIHIKKHHPEQSLQTQQPTVP</sequence>
<evidence type="ECO:0000256" key="3">
    <source>
        <dbReference type="ARBA" id="ARBA00022771"/>
    </source>
</evidence>
<dbReference type="GeneTree" id="ENSGT01150000286953"/>
<feature type="region of interest" description="Disordered" evidence="7">
    <location>
        <begin position="66"/>
        <end position="95"/>
    </location>
</feature>
<protein>
    <submittedName>
        <fullName evidence="9">Si:dkey-7l6.3</fullName>
    </submittedName>
</protein>
<evidence type="ECO:0000256" key="7">
    <source>
        <dbReference type="SAM" id="MobiDB-lite"/>
    </source>
</evidence>
<dbReference type="GO" id="GO:0008270">
    <property type="term" value="F:zinc ion binding"/>
    <property type="evidence" value="ECO:0007669"/>
    <property type="project" value="UniProtKB-KW"/>
</dbReference>
<dbReference type="InterPro" id="IPR036236">
    <property type="entry name" value="Znf_C2H2_sf"/>
</dbReference>
<name>A0AAY4AN68_9TELE</name>
<dbReference type="PROSITE" id="PS50157">
    <property type="entry name" value="ZINC_FINGER_C2H2_2"/>
    <property type="match status" value="3"/>
</dbReference>
<dbReference type="PANTHER" id="PTHR14196:SF12">
    <property type="entry name" value="ZINC FINGER PROTEIN 208-LIKE"/>
    <property type="match status" value="1"/>
</dbReference>
<evidence type="ECO:0000256" key="2">
    <source>
        <dbReference type="ARBA" id="ARBA00022737"/>
    </source>
</evidence>
<keyword evidence="4" id="KW-0862">Zinc</keyword>
<reference evidence="9" key="3">
    <citation type="submission" date="2025-09" db="UniProtKB">
        <authorList>
            <consortium name="Ensembl"/>
        </authorList>
    </citation>
    <scope>IDENTIFICATION</scope>
</reference>
<evidence type="ECO:0000256" key="5">
    <source>
        <dbReference type="PROSITE-ProRule" id="PRU00042"/>
    </source>
</evidence>
<organism evidence="9 10">
    <name type="scientific">Denticeps clupeoides</name>
    <name type="common">denticle herring</name>
    <dbReference type="NCBI Taxonomy" id="299321"/>
    <lineage>
        <taxon>Eukaryota</taxon>
        <taxon>Metazoa</taxon>
        <taxon>Chordata</taxon>
        <taxon>Craniata</taxon>
        <taxon>Vertebrata</taxon>
        <taxon>Euteleostomi</taxon>
        <taxon>Actinopterygii</taxon>
        <taxon>Neopterygii</taxon>
        <taxon>Teleostei</taxon>
        <taxon>Clupei</taxon>
        <taxon>Clupeiformes</taxon>
        <taxon>Denticipitoidei</taxon>
        <taxon>Denticipitidae</taxon>
        <taxon>Denticeps</taxon>
    </lineage>
</organism>
<feature type="domain" description="C2H2-type" evidence="8">
    <location>
        <begin position="317"/>
        <end position="344"/>
    </location>
</feature>
<accession>A0AAY4AN68</accession>
<feature type="region of interest" description="Disordered" evidence="7">
    <location>
        <begin position="135"/>
        <end position="157"/>
    </location>
</feature>
<keyword evidence="1" id="KW-0479">Metal-binding</keyword>
<proteinExistence type="predicted"/>
<evidence type="ECO:0000256" key="6">
    <source>
        <dbReference type="SAM" id="Coils"/>
    </source>
</evidence>
<gene>
    <name evidence="9" type="primary">si:dkey-7l6.3</name>
</gene>
<dbReference type="GO" id="GO:0005634">
    <property type="term" value="C:nucleus"/>
    <property type="evidence" value="ECO:0007669"/>
    <property type="project" value="TreeGrafter"/>
</dbReference>
<dbReference type="Pfam" id="PF00096">
    <property type="entry name" value="zf-C2H2"/>
    <property type="match status" value="1"/>
</dbReference>
<keyword evidence="6" id="KW-0175">Coiled coil</keyword>
<dbReference type="FunFam" id="3.30.160.60:FF:000625">
    <property type="entry name" value="Zinc finger protein 536"/>
    <property type="match status" value="1"/>
</dbReference>
<dbReference type="GO" id="GO:0045893">
    <property type="term" value="P:positive regulation of DNA-templated transcription"/>
    <property type="evidence" value="ECO:0007669"/>
    <property type="project" value="UniProtKB-ARBA"/>
</dbReference>
<dbReference type="PANTHER" id="PTHR14196">
    <property type="entry name" value="ODD-SKIPPED - RELATED"/>
    <property type="match status" value="1"/>
</dbReference>
<dbReference type="GO" id="GO:0005694">
    <property type="term" value="C:chromosome"/>
    <property type="evidence" value="ECO:0007669"/>
    <property type="project" value="UniProtKB-ARBA"/>
</dbReference>
<dbReference type="GO" id="GO:0000977">
    <property type="term" value="F:RNA polymerase II transcription regulatory region sequence-specific DNA binding"/>
    <property type="evidence" value="ECO:0007669"/>
    <property type="project" value="TreeGrafter"/>
</dbReference>
<feature type="domain" description="C2H2-type" evidence="8">
    <location>
        <begin position="345"/>
        <end position="372"/>
    </location>
</feature>
<keyword evidence="3 5" id="KW-0863">Zinc-finger</keyword>
<keyword evidence="10" id="KW-1185">Reference proteome</keyword>
<feature type="domain" description="C2H2-type" evidence="8">
    <location>
        <begin position="289"/>
        <end position="316"/>
    </location>
</feature>
<dbReference type="Proteomes" id="UP000694580">
    <property type="component" value="Chromosome 4"/>
</dbReference>
<dbReference type="GO" id="GO:0000981">
    <property type="term" value="F:DNA-binding transcription factor activity, RNA polymerase II-specific"/>
    <property type="evidence" value="ECO:0007669"/>
    <property type="project" value="TreeGrafter"/>
</dbReference>
<evidence type="ECO:0000256" key="1">
    <source>
        <dbReference type="ARBA" id="ARBA00022723"/>
    </source>
</evidence>
<evidence type="ECO:0000313" key="9">
    <source>
        <dbReference type="Ensembl" id="ENSDCDP00010009720.1"/>
    </source>
</evidence>
<dbReference type="SUPFAM" id="SSF57667">
    <property type="entry name" value="beta-beta-alpha zinc fingers"/>
    <property type="match status" value="2"/>
</dbReference>
<dbReference type="FunFam" id="3.30.160.60:FF:001800">
    <property type="entry name" value="Zinc finger protein 467"/>
    <property type="match status" value="1"/>
</dbReference>
<evidence type="ECO:0000259" key="8">
    <source>
        <dbReference type="PROSITE" id="PS50157"/>
    </source>
</evidence>
<dbReference type="InterPro" id="IPR013087">
    <property type="entry name" value="Znf_C2H2_type"/>
</dbReference>
<dbReference type="InterPro" id="IPR050717">
    <property type="entry name" value="C2H2-ZF_Transcription_Reg"/>
</dbReference>
<dbReference type="SMART" id="SM00355">
    <property type="entry name" value="ZnF_C2H2"/>
    <property type="match status" value="3"/>
</dbReference>
<reference evidence="9 10" key="1">
    <citation type="submission" date="2020-06" db="EMBL/GenBank/DDBJ databases">
        <authorList>
            <consortium name="Wellcome Sanger Institute Data Sharing"/>
        </authorList>
    </citation>
    <scope>NUCLEOTIDE SEQUENCE [LARGE SCALE GENOMIC DNA]</scope>
</reference>
<reference evidence="9" key="2">
    <citation type="submission" date="2025-08" db="UniProtKB">
        <authorList>
            <consortium name="Ensembl"/>
        </authorList>
    </citation>
    <scope>IDENTIFICATION</scope>
</reference>
<dbReference type="Gene3D" id="3.30.160.60">
    <property type="entry name" value="Classic Zinc Finger"/>
    <property type="match status" value="3"/>
</dbReference>
<dbReference type="Pfam" id="PF13912">
    <property type="entry name" value="zf-C2H2_6"/>
    <property type="match status" value="1"/>
</dbReference>
<dbReference type="AlphaFoldDB" id="A0AAY4AN68"/>